<gene>
    <name evidence="1" type="ORF">O3M35_013196</name>
</gene>
<evidence type="ECO:0000313" key="2">
    <source>
        <dbReference type="Proteomes" id="UP001461498"/>
    </source>
</evidence>
<dbReference type="AlphaFoldDB" id="A0AAW1CK02"/>
<dbReference type="EMBL" id="JAPXFL010000074">
    <property type="protein sequence ID" value="KAK9496539.1"/>
    <property type="molecule type" value="Genomic_DNA"/>
</dbReference>
<name>A0AAW1CK02_9HEMI</name>
<sequence>MRGRLGGAVIMKKTVELKGPPDEEDIFLKVHYSDESALPDWQLQYIDGAALVLLEPVARMEQVEYWLSQQHRVYCKEFHCRPTGGFRAVAVLYCFIYTICKQLTYPPLEGYSGVAALY</sequence>
<accession>A0AAW1CK02</accession>
<reference evidence="1 2" key="1">
    <citation type="submission" date="2022-12" db="EMBL/GenBank/DDBJ databases">
        <title>Chromosome-level genome assembly of true bugs.</title>
        <authorList>
            <person name="Ma L."/>
            <person name="Li H."/>
        </authorList>
    </citation>
    <scope>NUCLEOTIDE SEQUENCE [LARGE SCALE GENOMIC DNA]</scope>
    <source>
        <strain evidence="1">Lab_2022b</strain>
    </source>
</reference>
<protein>
    <submittedName>
        <fullName evidence="1">Uncharacterized protein</fullName>
    </submittedName>
</protein>
<evidence type="ECO:0000313" key="1">
    <source>
        <dbReference type="EMBL" id="KAK9496539.1"/>
    </source>
</evidence>
<comment type="caution">
    <text evidence="1">The sequence shown here is derived from an EMBL/GenBank/DDBJ whole genome shotgun (WGS) entry which is preliminary data.</text>
</comment>
<dbReference type="Proteomes" id="UP001461498">
    <property type="component" value="Unassembled WGS sequence"/>
</dbReference>
<proteinExistence type="predicted"/>
<keyword evidence="2" id="KW-1185">Reference proteome</keyword>
<organism evidence="1 2">
    <name type="scientific">Rhynocoris fuscipes</name>
    <dbReference type="NCBI Taxonomy" id="488301"/>
    <lineage>
        <taxon>Eukaryota</taxon>
        <taxon>Metazoa</taxon>
        <taxon>Ecdysozoa</taxon>
        <taxon>Arthropoda</taxon>
        <taxon>Hexapoda</taxon>
        <taxon>Insecta</taxon>
        <taxon>Pterygota</taxon>
        <taxon>Neoptera</taxon>
        <taxon>Paraneoptera</taxon>
        <taxon>Hemiptera</taxon>
        <taxon>Heteroptera</taxon>
        <taxon>Panheteroptera</taxon>
        <taxon>Cimicomorpha</taxon>
        <taxon>Reduviidae</taxon>
        <taxon>Harpactorinae</taxon>
        <taxon>Harpactorini</taxon>
        <taxon>Rhynocoris</taxon>
    </lineage>
</organism>